<feature type="non-terminal residue" evidence="7">
    <location>
        <position position="1"/>
    </location>
</feature>
<dbReference type="Gene3D" id="1.20.1250.20">
    <property type="entry name" value="MFS general substrate transporter like domains"/>
    <property type="match status" value="1"/>
</dbReference>
<feature type="transmembrane region" description="Helical" evidence="5">
    <location>
        <begin position="423"/>
        <end position="445"/>
    </location>
</feature>
<dbReference type="PRINTS" id="PR00171">
    <property type="entry name" value="SUGRTRNSPORT"/>
</dbReference>
<feature type="transmembrane region" description="Helical" evidence="5">
    <location>
        <begin position="228"/>
        <end position="247"/>
    </location>
</feature>
<dbReference type="PROSITE" id="PS00216">
    <property type="entry name" value="SUGAR_TRANSPORT_1"/>
    <property type="match status" value="1"/>
</dbReference>
<dbReference type="Pfam" id="PF00083">
    <property type="entry name" value="Sugar_tr"/>
    <property type="match status" value="1"/>
</dbReference>
<dbReference type="AlphaFoldDB" id="A0AAV5VIT1"/>
<proteinExistence type="predicted"/>
<feature type="domain" description="Major facilitator superfamily (MFS) profile" evidence="6">
    <location>
        <begin position="22"/>
        <end position="512"/>
    </location>
</feature>
<feature type="transmembrane region" description="Helical" evidence="5">
    <location>
        <begin position="21"/>
        <end position="43"/>
    </location>
</feature>
<dbReference type="PROSITE" id="PS00217">
    <property type="entry name" value="SUGAR_TRANSPORT_2"/>
    <property type="match status" value="1"/>
</dbReference>
<evidence type="ECO:0000259" key="6">
    <source>
        <dbReference type="PROSITE" id="PS50850"/>
    </source>
</evidence>
<keyword evidence="8" id="KW-1185">Reference proteome</keyword>
<feature type="transmembrane region" description="Helical" evidence="5">
    <location>
        <begin position="146"/>
        <end position="164"/>
    </location>
</feature>
<evidence type="ECO:0000256" key="5">
    <source>
        <dbReference type="SAM" id="Phobius"/>
    </source>
</evidence>
<dbReference type="PANTHER" id="PTHR24064">
    <property type="entry name" value="SOLUTE CARRIER FAMILY 22 MEMBER"/>
    <property type="match status" value="1"/>
</dbReference>
<keyword evidence="2 5" id="KW-0812">Transmembrane</keyword>
<protein>
    <recommendedName>
        <fullName evidence="6">Major facilitator superfamily (MFS) profile domain-containing protein</fullName>
    </recommendedName>
</protein>
<accession>A0AAV5VIT1</accession>
<dbReference type="InterPro" id="IPR005829">
    <property type="entry name" value="Sugar_transporter_CS"/>
</dbReference>
<keyword evidence="3 5" id="KW-1133">Transmembrane helix</keyword>
<dbReference type="GO" id="GO:0016020">
    <property type="term" value="C:membrane"/>
    <property type="evidence" value="ECO:0007669"/>
    <property type="project" value="UniProtKB-SubCell"/>
</dbReference>
<evidence type="ECO:0000313" key="7">
    <source>
        <dbReference type="EMBL" id="GMT19248.1"/>
    </source>
</evidence>
<evidence type="ECO:0000256" key="4">
    <source>
        <dbReference type="ARBA" id="ARBA00023136"/>
    </source>
</evidence>
<dbReference type="InterPro" id="IPR005828">
    <property type="entry name" value="MFS_sugar_transport-like"/>
</dbReference>
<keyword evidence="4 5" id="KW-0472">Membrane</keyword>
<comment type="subcellular location">
    <subcellularLocation>
        <location evidence="1">Membrane</location>
        <topology evidence="1">Multi-pass membrane protein</topology>
    </subcellularLocation>
</comment>
<sequence>RVQYKRVDDFFRLDPYQLLLQLFNMLAIFTMLSNVVFNVFAAAPPKVSSCPESFVTFNGTSSERCKQWRDHDYCEDPVVEYEFTSVNVEFKSYCGRQEFTWLDTVIQYVGVKDKAKFSTTLQMVGIMASCLYAGQVSDMYGRRRTLLITYSCMFILQVISSFTYSLDSFIISRFLLGLFTGSTLTLTPVFVVECLPPAHRFWICTVVTWAPNYLLFSLAAYLTSEWRALARVSAVVNLATILVLFFLEESPKFLVQKKRVEVAIAALSKVNRFSSDKASPSTIREIVLHECGEESIALLEKAADEEKKNKKIKKKTYTFYHLYSTKKFAVRTVVVSLSSFILSMVTYALMFNMHSIGGSTYINMVFSGILRWAVGVSVACLDHFGKSHIGRVRLHVITFGLITVCLIANFVIFILGMDHELEWVIRSLVLLAFGTTGCLFLQLSLSISELFPTAIRSLASSHSNVVGRLGNVISPVIFGLQVKSIPGFPYLLLAVLGACDIILYFISIPETKGCPLPNEMPRRNNKKMRSDP</sequence>
<gene>
    <name evidence="7" type="ORF">PFISCL1PPCAC_10545</name>
</gene>
<dbReference type="SUPFAM" id="SSF103473">
    <property type="entry name" value="MFS general substrate transporter"/>
    <property type="match status" value="1"/>
</dbReference>
<reference evidence="7" key="1">
    <citation type="submission" date="2023-10" db="EMBL/GenBank/DDBJ databases">
        <title>Genome assembly of Pristionchus species.</title>
        <authorList>
            <person name="Yoshida K."/>
            <person name="Sommer R.J."/>
        </authorList>
    </citation>
    <scope>NUCLEOTIDE SEQUENCE</scope>
    <source>
        <strain evidence="7">RS5133</strain>
    </source>
</reference>
<dbReference type="PROSITE" id="PS50850">
    <property type="entry name" value="MFS"/>
    <property type="match status" value="1"/>
</dbReference>
<feature type="transmembrane region" description="Helical" evidence="5">
    <location>
        <begin position="488"/>
        <end position="506"/>
    </location>
</feature>
<dbReference type="InterPro" id="IPR036259">
    <property type="entry name" value="MFS_trans_sf"/>
</dbReference>
<feature type="transmembrane region" description="Helical" evidence="5">
    <location>
        <begin position="170"/>
        <end position="192"/>
    </location>
</feature>
<feature type="transmembrane region" description="Helical" evidence="5">
    <location>
        <begin position="396"/>
        <end position="417"/>
    </location>
</feature>
<dbReference type="InterPro" id="IPR020846">
    <property type="entry name" value="MFS_dom"/>
</dbReference>
<feature type="transmembrane region" description="Helical" evidence="5">
    <location>
        <begin position="328"/>
        <end position="349"/>
    </location>
</feature>
<feature type="transmembrane region" description="Helical" evidence="5">
    <location>
        <begin position="201"/>
        <end position="222"/>
    </location>
</feature>
<name>A0AAV5VIT1_9BILA</name>
<dbReference type="InterPro" id="IPR003663">
    <property type="entry name" value="Sugar/inositol_transpt"/>
</dbReference>
<comment type="caution">
    <text evidence="7">The sequence shown here is derived from an EMBL/GenBank/DDBJ whole genome shotgun (WGS) entry which is preliminary data.</text>
</comment>
<dbReference type="GO" id="GO:0022857">
    <property type="term" value="F:transmembrane transporter activity"/>
    <property type="evidence" value="ECO:0007669"/>
    <property type="project" value="InterPro"/>
</dbReference>
<dbReference type="Proteomes" id="UP001432322">
    <property type="component" value="Unassembled WGS sequence"/>
</dbReference>
<organism evidence="7 8">
    <name type="scientific">Pristionchus fissidentatus</name>
    <dbReference type="NCBI Taxonomy" id="1538716"/>
    <lineage>
        <taxon>Eukaryota</taxon>
        <taxon>Metazoa</taxon>
        <taxon>Ecdysozoa</taxon>
        <taxon>Nematoda</taxon>
        <taxon>Chromadorea</taxon>
        <taxon>Rhabditida</taxon>
        <taxon>Rhabditina</taxon>
        <taxon>Diplogasteromorpha</taxon>
        <taxon>Diplogasteroidea</taxon>
        <taxon>Neodiplogasteridae</taxon>
        <taxon>Pristionchus</taxon>
    </lineage>
</organism>
<evidence type="ECO:0000313" key="8">
    <source>
        <dbReference type="Proteomes" id="UP001432322"/>
    </source>
</evidence>
<dbReference type="EMBL" id="BTSY01000003">
    <property type="protein sequence ID" value="GMT19248.1"/>
    <property type="molecule type" value="Genomic_DNA"/>
</dbReference>
<evidence type="ECO:0000256" key="1">
    <source>
        <dbReference type="ARBA" id="ARBA00004141"/>
    </source>
</evidence>
<evidence type="ECO:0000256" key="3">
    <source>
        <dbReference type="ARBA" id="ARBA00022989"/>
    </source>
</evidence>
<evidence type="ECO:0000256" key="2">
    <source>
        <dbReference type="ARBA" id="ARBA00022692"/>
    </source>
</evidence>